<dbReference type="RefSeq" id="WP_058458393.1">
    <property type="nucleotide sequence ID" value="NZ_CAAAIY010000032.1"/>
</dbReference>
<reference evidence="1 2" key="1">
    <citation type="submission" date="2015-11" db="EMBL/GenBank/DDBJ databases">
        <title>Genomic analysis of 38 Legionella species identifies large and diverse effector repertoires.</title>
        <authorList>
            <person name="Burstein D."/>
            <person name="Amaro F."/>
            <person name="Zusman T."/>
            <person name="Lifshitz Z."/>
            <person name="Cohen O."/>
            <person name="Gilbert J.A."/>
            <person name="Pupko T."/>
            <person name="Shuman H.A."/>
            <person name="Segal G."/>
        </authorList>
    </citation>
    <scope>NUCLEOTIDE SEQUENCE [LARGE SCALE GENOMIC DNA]</scope>
    <source>
        <strain evidence="1 2">WIGA</strain>
    </source>
</reference>
<name>A0A0W0RXJ8_LEGBO</name>
<accession>A0A0W0RXJ8</accession>
<dbReference type="AlphaFoldDB" id="A0A0W0RXJ8"/>
<dbReference type="OrthoDB" id="8779418at2"/>
<proteinExistence type="predicted"/>
<comment type="caution">
    <text evidence="1">The sequence shown here is derived from an EMBL/GenBank/DDBJ whole genome shotgun (WGS) entry which is preliminary data.</text>
</comment>
<dbReference type="Proteomes" id="UP000054695">
    <property type="component" value="Unassembled WGS sequence"/>
</dbReference>
<organism evidence="1 2">
    <name type="scientific">Legionella bozemanae</name>
    <name type="common">Fluoribacter bozemanae</name>
    <dbReference type="NCBI Taxonomy" id="447"/>
    <lineage>
        <taxon>Bacteria</taxon>
        <taxon>Pseudomonadati</taxon>
        <taxon>Pseudomonadota</taxon>
        <taxon>Gammaproteobacteria</taxon>
        <taxon>Legionellales</taxon>
        <taxon>Legionellaceae</taxon>
        <taxon>Legionella</taxon>
    </lineage>
</organism>
<gene>
    <name evidence="1" type="ORF">Lboz_0699</name>
</gene>
<sequence length="69" mass="7982">MVKWVKLKKYCQETGDTVNAVHCKRKRGMWLDGLHCKLGPDGNLWVNLVEVEKWVENGNRATLQKLQMG</sequence>
<evidence type="ECO:0000313" key="2">
    <source>
        <dbReference type="Proteomes" id="UP000054695"/>
    </source>
</evidence>
<dbReference type="EMBL" id="LNXU01000007">
    <property type="protein sequence ID" value="KTC75871.1"/>
    <property type="molecule type" value="Genomic_DNA"/>
</dbReference>
<protein>
    <submittedName>
        <fullName evidence="1">Phage excisionase</fullName>
    </submittedName>
</protein>
<keyword evidence="2" id="KW-1185">Reference proteome</keyword>
<evidence type="ECO:0000313" key="1">
    <source>
        <dbReference type="EMBL" id="KTC75871.1"/>
    </source>
</evidence>
<dbReference type="STRING" id="447.Lboz_0699"/>